<feature type="transmembrane region" description="Helical" evidence="7">
    <location>
        <begin position="207"/>
        <end position="223"/>
    </location>
</feature>
<feature type="transmembrane region" description="Helical" evidence="7">
    <location>
        <begin position="316"/>
        <end position="336"/>
    </location>
</feature>
<feature type="signal peptide" evidence="8">
    <location>
        <begin position="1"/>
        <end position="21"/>
    </location>
</feature>
<keyword evidence="11" id="KW-1185">Reference proteome</keyword>
<feature type="compositionally biased region" description="Polar residues" evidence="6">
    <location>
        <begin position="406"/>
        <end position="416"/>
    </location>
</feature>
<proteinExistence type="inferred from homology"/>
<feature type="transmembrane region" description="Helical" evidence="7">
    <location>
        <begin position="280"/>
        <end position="304"/>
    </location>
</feature>
<evidence type="ECO:0000256" key="1">
    <source>
        <dbReference type="ARBA" id="ARBA00004141"/>
    </source>
</evidence>
<keyword evidence="2 7" id="KW-0812">Transmembrane</keyword>
<organism evidence="10 11">
    <name type="scientific">Seiridium cardinale</name>
    <dbReference type="NCBI Taxonomy" id="138064"/>
    <lineage>
        <taxon>Eukaryota</taxon>
        <taxon>Fungi</taxon>
        <taxon>Dikarya</taxon>
        <taxon>Ascomycota</taxon>
        <taxon>Pezizomycotina</taxon>
        <taxon>Sordariomycetes</taxon>
        <taxon>Xylariomycetidae</taxon>
        <taxon>Amphisphaeriales</taxon>
        <taxon>Sporocadaceae</taxon>
        <taxon>Seiridium</taxon>
    </lineage>
</organism>
<evidence type="ECO:0000313" key="10">
    <source>
        <dbReference type="EMBL" id="KAK9778638.1"/>
    </source>
</evidence>
<comment type="similarity">
    <text evidence="5">Belongs to the SAT4 family.</text>
</comment>
<evidence type="ECO:0000256" key="8">
    <source>
        <dbReference type="SAM" id="SignalP"/>
    </source>
</evidence>
<keyword evidence="8" id="KW-0732">Signal</keyword>
<comment type="subcellular location">
    <subcellularLocation>
        <location evidence="1">Membrane</location>
        <topology evidence="1">Multi-pass membrane protein</topology>
    </subcellularLocation>
</comment>
<evidence type="ECO:0000256" key="2">
    <source>
        <dbReference type="ARBA" id="ARBA00022692"/>
    </source>
</evidence>
<feature type="domain" description="Rhodopsin" evidence="9">
    <location>
        <begin position="141"/>
        <end position="380"/>
    </location>
</feature>
<dbReference type="PANTHER" id="PTHR33048">
    <property type="entry name" value="PTH11-LIKE INTEGRAL MEMBRANE PROTEIN (AFU_ORTHOLOGUE AFUA_5G11245)"/>
    <property type="match status" value="1"/>
</dbReference>
<feature type="compositionally biased region" description="Low complexity" evidence="6">
    <location>
        <begin position="393"/>
        <end position="405"/>
    </location>
</feature>
<evidence type="ECO:0000256" key="6">
    <source>
        <dbReference type="SAM" id="MobiDB-lite"/>
    </source>
</evidence>
<dbReference type="EMBL" id="JARVKM010000015">
    <property type="protein sequence ID" value="KAK9778638.1"/>
    <property type="molecule type" value="Genomic_DNA"/>
</dbReference>
<feature type="transmembrane region" description="Helical" evidence="7">
    <location>
        <begin position="161"/>
        <end position="187"/>
    </location>
</feature>
<name>A0ABR2XXV1_9PEZI</name>
<feature type="transmembrane region" description="Helical" evidence="7">
    <location>
        <begin position="235"/>
        <end position="260"/>
    </location>
</feature>
<comment type="caution">
    <text evidence="10">The sequence shown here is derived from an EMBL/GenBank/DDBJ whole genome shotgun (WGS) entry which is preliminary data.</text>
</comment>
<sequence length="565" mass="61971">MCNTQFWIVFTAFMIVAGVTALDSTSNSSANSSASSSSEMTPAVVLLGFPICSQSCALSSVQSAQCSLTTRSSMLDCFCTNVTAQAELSTCAQLSCDTYDAGVSMYLENTMCNAYPKESLVYVINTACIVTFALAIPVVVARCAARWKLTKRLWSDDYMSIIATVFLMTLAAVQIVCAQVGFGVHIWNFDWTNGTKLKLLSYTGQLAYIWVQITSKVAILLLYRRVFNVAGSLWFRWTVTVLIVYEVLHGVIYTFVVLFQCSPVSAFWDATITDAKCLDTGAIIFSGAIMAIAEDLALILLPIPELRKLQVSGRKRWGVAIMFAFASFGTIASIVRLRYLLALNEGHDATWNDVDVVVWSLIENLMAVVCGSLPALRPYVDPWIPRITITWPRSKGSRSSSKPKGNSTGNSDTVYSPSAYGADHKKYSYPMSPQARDGAAGQWKQSHPVRQPARNWVDVLEASNRIYGMEEGASSESETDLIIQGNRASAAHDMKVPMNSHGELRDGQEAEPSVSVNTIPVPPTVQDWPHQDQRGAWFVPLPAQPTPLTPIPKKVWIKSSDIITS</sequence>
<reference evidence="10 11" key="1">
    <citation type="submission" date="2024-02" db="EMBL/GenBank/DDBJ databases">
        <title>First draft genome assembly of two strains of Seiridium cardinale.</title>
        <authorList>
            <person name="Emiliani G."/>
            <person name="Scali E."/>
        </authorList>
    </citation>
    <scope>NUCLEOTIDE SEQUENCE [LARGE SCALE GENOMIC DNA]</scope>
    <source>
        <strain evidence="10 11">BM-138-000479</strain>
    </source>
</reference>
<evidence type="ECO:0000259" key="9">
    <source>
        <dbReference type="Pfam" id="PF20684"/>
    </source>
</evidence>
<dbReference type="Pfam" id="PF20684">
    <property type="entry name" value="Fung_rhodopsin"/>
    <property type="match status" value="1"/>
</dbReference>
<dbReference type="InterPro" id="IPR052337">
    <property type="entry name" value="SAT4-like"/>
</dbReference>
<gene>
    <name evidence="10" type="ORF">SCAR479_04660</name>
</gene>
<keyword evidence="4 7" id="KW-0472">Membrane</keyword>
<keyword evidence="3 7" id="KW-1133">Transmembrane helix</keyword>
<evidence type="ECO:0000256" key="3">
    <source>
        <dbReference type="ARBA" id="ARBA00022989"/>
    </source>
</evidence>
<dbReference type="PANTHER" id="PTHR33048:SF129">
    <property type="entry name" value="INTEGRAL MEMBRANE PROTEIN-RELATED"/>
    <property type="match status" value="1"/>
</dbReference>
<feature type="transmembrane region" description="Helical" evidence="7">
    <location>
        <begin position="120"/>
        <end position="140"/>
    </location>
</feature>
<dbReference type="InterPro" id="IPR049326">
    <property type="entry name" value="Rhodopsin_dom_fungi"/>
</dbReference>
<protein>
    <submittedName>
        <fullName evidence="10">Extracellular membrane protein CFEM domain-containing protein</fullName>
    </submittedName>
</protein>
<evidence type="ECO:0000313" key="11">
    <source>
        <dbReference type="Proteomes" id="UP001465668"/>
    </source>
</evidence>
<feature type="region of interest" description="Disordered" evidence="6">
    <location>
        <begin position="393"/>
        <end position="450"/>
    </location>
</feature>
<evidence type="ECO:0000256" key="4">
    <source>
        <dbReference type="ARBA" id="ARBA00023136"/>
    </source>
</evidence>
<feature type="chain" id="PRO_5045673429" evidence="8">
    <location>
        <begin position="22"/>
        <end position="565"/>
    </location>
</feature>
<dbReference type="Proteomes" id="UP001465668">
    <property type="component" value="Unassembled WGS sequence"/>
</dbReference>
<evidence type="ECO:0000256" key="7">
    <source>
        <dbReference type="SAM" id="Phobius"/>
    </source>
</evidence>
<evidence type="ECO:0000256" key="5">
    <source>
        <dbReference type="ARBA" id="ARBA00038359"/>
    </source>
</evidence>
<accession>A0ABR2XXV1</accession>